<gene>
    <name evidence="2" type="ORF">A10D4_05931</name>
</gene>
<evidence type="ECO:0000313" key="3">
    <source>
        <dbReference type="Proteomes" id="UP000014115"/>
    </source>
</evidence>
<dbReference type="eggNOG" id="ENOG50309US">
    <property type="taxonomic scope" value="Bacteria"/>
</dbReference>
<feature type="region of interest" description="Disordered" evidence="1">
    <location>
        <begin position="201"/>
        <end position="228"/>
    </location>
</feature>
<dbReference type="Proteomes" id="UP000014115">
    <property type="component" value="Unassembled WGS sequence"/>
</dbReference>
<name>K2L2U4_9GAMM</name>
<evidence type="ECO:0000256" key="1">
    <source>
        <dbReference type="SAM" id="MobiDB-lite"/>
    </source>
</evidence>
<evidence type="ECO:0000313" key="2">
    <source>
        <dbReference type="EMBL" id="EKE84210.1"/>
    </source>
</evidence>
<dbReference type="InterPro" id="IPR022050">
    <property type="entry name" value="T_hemolysin"/>
</dbReference>
<protein>
    <submittedName>
        <fullName evidence="2">Thermostable hemolysin-like protein</fullName>
    </submittedName>
</protein>
<dbReference type="STRING" id="740709.A10D4_05931"/>
<dbReference type="AlphaFoldDB" id="K2L2U4"/>
<dbReference type="EMBL" id="AMRG01000006">
    <property type="protein sequence ID" value="EKE84210.1"/>
    <property type="molecule type" value="Genomic_DNA"/>
</dbReference>
<dbReference type="OrthoDB" id="7432757at2"/>
<feature type="compositionally biased region" description="Basic and acidic residues" evidence="1">
    <location>
        <begin position="201"/>
        <end position="212"/>
    </location>
</feature>
<reference evidence="2 3" key="1">
    <citation type="journal article" date="2012" name="J. Bacteriol.">
        <title>Genome Sequence of Idiomarina xiamenensis Type Strain 10-D-4.</title>
        <authorList>
            <person name="Lai Q."/>
            <person name="Wang L."/>
            <person name="Wang W."/>
            <person name="Shao Z."/>
        </authorList>
    </citation>
    <scope>NUCLEOTIDE SEQUENCE [LARGE SCALE GENOMIC DNA]</scope>
    <source>
        <strain evidence="2 3">10-D-4</strain>
    </source>
</reference>
<dbReference type="PATRIC" id="fig|740709.3.peg.1211"/>
<organism evidence="2 3">
    <name type="scientific">Idiomarina xiamenensis 10-D-4</name>
    <dbReference type="NCBI Taxonomy" id="740709"/>
    <lineage>
        <taxon>Bacteria</taxon>
        <taxon>Pseudomonadati</taxon>
        <taxon>Pseudomonadota</taxon>
        <taxon>Gammaproteobacteria</taxon>
        <taxon>Alteromonadales</taxon>
        <taxon>Idiomarinaceae</taxon>
        <taxon>Idiomarina</taxon>
    </lineage>
</organism>
<keyword evidence="3" id="KW-1185">Reference proteome</keyword>
<accession>K2L2U4</accession>
<proteinExistence type="predicted"/>
<comment type="caution">
    <text evidence="2">The sequence shown here is derived from an EMBL/GenBank/DDBJ whole genome shotgun (WGS) entry which is preliminary data.</text>
</comment>
<dbReference type="RefSeq" id="WP_008488343.1">
    <property type="nucleotide sequence ID" value="NZ_AMRG01000006.1"/>
</dbReference>
<sequence length="228" mass="25690">MTNVVLTVPNYAPLTAHIIEPDHAERQSVEQFICQRYWMKFNACLHELPRRILVVRDQQRQLIAACAIQYADERPLFSECYLPNTIQDTLAAHGIVAQRQQLAEVGSMACLRPRDLAPLVSAIVCYLTQQQKQALIFTATAPLRRFLKHLQLPLQRLADASADALSGDSVARWGDYYQSQPQVMAGRLCDGHFLLGKVSDRMSQPDDRHQDEQVISGHASGHWESVAC</sequence>
<dbReference type="Pfam" id="PF12261">
    <property type="entry name" value="T_hemolysin"/>
    <property type="match status" value="1"/>
</dbReference>